<comment type="caution">
    <text evidence="1">The sequence shown here is derived from an EMBL/GenBank/DDBJ whole genome shotgun (WGS) entry which is preliminary data.</text>
</comment>
<proteinExistence type="predicted"/>
<evidence type="ECO:0000313" key="1">
    <source>
        <dbReference type="EMBL" id="KAI3760196.1"/>
    </source>
</evidence>
<sequence>MAPTKPSRAVARPPAPVSPRNEAPSKAHAYPPAHGNGNNILLAGYLAHEFLTHGTLFGELYDPAKANAAPTSSNNVGAMLEPQVKDQRYAEVSELLKSGEVHIPGIVNPSQLASFLNRKPEDK</sequence>
<protein>
    <submittedName>
        <fullName evidence="1">Uncharacterized protein</fullName>
    </submittedName>
</protein>
<evidence type="ECO:0000313" key="2">
    <source>
        <dbReference type="Proteomes" id="UP001056120"/>
    </source>
</evidence>
<keyword evidence="2" id="KW-1185">Reference proteome</keyword>
<dbReference type="Proteomes" id="UP001056120">
    <property type="component" value="Linkage Group LG17"/>
</dbReference>
<organism evidence="1 2">
    <name type="scientific">Smallanthus sonchifolius</name>
    <dbReference type="NCBI Taxonomy" id="185202"/>
    <lineage>
        <taxon>Eukaryota</taxon>
        <taxon>Viridiplantae</taxon>
        <taxon>Streptophyta</taxon>
        <taxon>Embryophyta</taxon>
        <taxon>Tracheophyta</taxon>
        <taxon>Spermatophyta</taxon>
        <taxon>Magnoliopsida</taxon>
        <taxon>eudicotyledons</taxon>
        <taxon>Gunneridae</taxon>
        <taxon>Pentapetalae</taxon>
        <taxon>asterids</taxon>
        <taxon>campanulids</taxon>
        <taxon>Asterales</taxon>
        <taxon>Asteraceae</taxon>
        <taxon>Asteroideae</taxon>
        <taxon>Heliantheae alliance</taxon>
        <taxon>Millerieae</taxon>
        <taxon>Smallanthus</taxon>
    </lineage>
</organism>
<gene>
    <name evidence="1" type="ORF">L1987_50587</name>
</gene>
<reference evidence="1 2" key="2">
    <citation type="journal article" date="2022" name="Mol. Ecol. Resour.">
        <title>The genomes of chicory, endive, great burdock and yacon provide insights into Asteraceae paleo-polyploidization history and plant inulin production.</title>
        <authorList>
            <person name="Fan W."/>
            <person name="Wang S."/>
            <person name="Wang H."/>
            <person name="Wang A."/>
            <person name="Jiang F."/>
            <person name="Liu H."/>
            <person name="Zhao H."/>
            <person name="Xu D."/>
            <person name="Zhang Y."/>
        </authorList>
    </citation>
    <scope>NUCLEOTIDE SEQUENCE [LARGE SCALE GENOMIC DNA]</scope>
    <source>
        <strain evidence="2">cv. Yunnan</strain>
        <tissue evidence="1">Leaves</tissue>
    </source>
</reference>
<dbReference type="EMBL" id="CM042034">
    <property type="protein sequence ID" value="KAI3760196.1"/>
    <property type="molecule type" value="Genomic_DNA"/>
</dbReference>
<accession>A0ACB9EP06</accession>
<name>A0ACB9EP06_9ASTR</name>
<reference evidence="2" key="1">
    <citation type="journal article" date="2022" name="Mol. Ecol. Resour.">
        <title>The genomes of chicory, endive, great burdock and yacon provide insights into Asteraceae palaeo-polyploidization history and plant inulin production.</title>
        <authorList>
            <person name="Fan W."/>
            <person name="Wang S."/>
            <person name="Wang H."/>
            <person name="Wang A."/>
            <person name="Jiang F."/>
            <person name="Liu H."/>
            <person name="Zhao H."/>
            <person name="Xu D."/>
            <person name="Zhang Y."/>
        </authorList>
    </citation>
    <scope>NUCLEOTIDE SEQUENCE [LARGE SCALE GENOMIC DNA]</scope>
    <source>
        <strain evidence="2">cv. Yunnan</strain>
    </source>
</reference>